<evidence type="ECO:0000313" key="3">
    <source>
        <dbReference type="EMBL" id="JAR88451.1"/>
    </source>
</evidence>
<organism evidence="3">
    <name type="scientific">Ixodes ricinus</name>
    <name type="common">Common tick</name>
    <name type="synonym">Acarus ricinus</name>
    <dbReference type="NCBI Taxonomy" id="34613"/>
    <lineage>
        <taxon>Eukaryota</taxon>
        <taxon>Metazoa</taxon>
        <taxon>Ecdysozoa</taxon>
        <taxon>Arthropoda</taxon>
        <taxon>Chelicerata</taxon>
        <taxon>Arachnida</taxon>
        <taxon>Acari</taxon>
        <taxon>Parasitiformes</taxon>
        <taxon>Ixodida</taxon>
        <taxon>Ixodoidea</taxon>
        <taxon>Ixodidae</taxon>
        <taxon>Ixodinae</taxon>
        <taxon>Ixodes</taxon>
    </lineage>
</organism>
<dbReference type="AlphaFoldDB" id="A0A147BCG9"/>
<accession>A0A147BCG9</accession>
<keyword evidence="2" id="KW-0732">Signal</keyword>
<dbReference type="EMBL" id="GEGO01006953">
    <property type="protein sequence ID" value="JAR88451.1"/>
    <property type="molecule type" value="Transcribed_RNA"/>
</dbReference>
<proteinExistence type="predicted"/>
<reference evidence="3" key="1">
    <citation type="journal article" date="2018" name="PLoS Negl. Trop. Dis.">
        <title>Sialome diversity of ticks revealed by RNAseq of single tick salivary glands.</title>
        <authorList>
            <person name="Perner J."/>
            <person name="Kropackova S."/>
            <person name="Kopacek P."/>
            <person name="Ribeiro J.M."/>
        </authorList>
    </citation>
    <scope>NUCLEOTIDE SEQUENCE</scope>
    <source>
        <strain evidence="3">Siblings of single egg batch collected in Ceske Budejovice</strain>
        <tissue evidence="3">Salivary glands</tissue>
    </source>
</reference>
<feature type="chain" id="PRO_5007542170" evidence="2">
    <location>
        <begin position="17"/>
        <end position="120"/>
    </location>
</feature>
<feature type="signal peptide" evidence="2">
    <location>
        <begin position="1"/>
        <end position="16"/>
    </location>
</feature>
<name>A0A147BCG9_IXORI</name>
<evidence type="ECO:0000256" key="2">
    <source>
        <dbReference type="SAM" id="SignalP"/>
    </source>
</evidence>
<feature type="non-terminal residue" evidence="3">
    <location>
        <position position="120"/>
    </location>
</feature>
<evidence type="ECO:0000256" key="1">
    <source>
        <dbReference type="SAM" id="MobiDB-lite"/>
    </source>
</evidence>
<protein>
    <submittedName>
        <fullName evidence="3">Putative secreted protein</fullName>
    </submittedName>
</protein>
<sequence>MSFLVLTLLVLGGCRLLEKFRLSKLSFDPGNVTFSNFRILPLPPASQSHEVGAFEKHGSFTRAEKHGSPISRTPCTRHRRGRERLREGEEPPPGGPCCLRPECRAGEASGPNPAGVQTPG</sequence>
<feature type="region of interest" description="Disordered" evidence="1">
    <location>
        <begin position="61"/>
        <end position="120"/>
    </location>
</feature>